<dbReference type="Proteomes" id="UP001151760">
    <property type="component" value="Unassembled WGS sequence"/>
</dbReference>
<protein>
    <submittedName>
        <fullName evidence="1">Uncharacterized protein</fullName>
    </submittedName>
</protein>
<reference evidence="1" key="2">
    <citation type="submission" date="2022-01" db="EMBL/GenBank/DDBJ databases">
        <authorList>
            <person name="Yamashiro T."/>
            <person name="Shiraishi A."/>
            <person name="Satake H."/>
            <person name="Nakayama K."/>
        </authorList>
    </citation>
    <scope>NUCLEOTIDE SEQUENCE</scope>
</reference>
<sequence length="124" mass="13728">QSQPLKILGKGEGLPTWLLYSWGESGRVGEMILARERSGFAGEKYDPTLYMLLGLSARTQAKPTESISVVKGSFAISVEPLIWVIGIRSDTGIELTRIFRSDYAGCNETPSEYFRVAKSGYWST</sequence>
<comment type="caution">
    <text evidence="1">The sequence shown here is derived from an EMBL/GenBank/DDBJ whole genome shotgun (WGS) entry which is preliminary data.</text>
</comment>
<name>A0ABQ5IL94_9ASTR</name>
<keyword evidence="2" id="KW-1185">Reference proteome</keyword>
<feature type="non-terminal residue" evidence="1">
    <location>
        <position position="1"/>
    </location>
</feature>
<proteinExistence type="predicted"/>
<organism evidence="1 2">
    <name type="scientific">Tanacetum coccineum</name>
    <dbReference type="NCBI Taxonomy" id="301880"/>
    <lineage>
        <taxon>Eukaryota</taxon>
        <taxon>Viridiplantae</taxon>
        <taxon>Streptophyta</taxon>
        <taxon>Embryophyta</taxon>
        <taxon>Tracheophyta</taxon>
        <taxon>Spermatophyta</taxon>
        <taxon>Magnoliopsida</taxon>
        <taxon>eudicotyledons</taxon>
        <taxon>Gunneridae</taxon>
        <taxon>Pentapetalae</taxon>
        <taxon>asterids</taxon>
        <taxon>campanulids</taxon>
        <taxon>Asterales</taxon>
        <taxon>Asteraceae</taxon>
        <taxon>Asteroideae</taxon>
        <taxon>Anthemideae</taxon>
        <taxon>Anthemidinae</taxon>
        <taxon>Tanacetum</taxon>
    </lineage>
</organism>
<accession>A0ABQ5IL94</accession>
<gene>
    <name evidence="1" type="ORF">Tco_1111305</name>
</gene>
<evidence type="ECO:0000313" key="1">
    <source>
        <dbReference type="EMBL" id="GJU00967.1"/>
    </source>
</evidence>
<evidence type="ECO:0000313" key="2">
    <source>
        <dbReference type="Proteomes" id="UP001151760"/>
    </source>
</evidence>
<reference evidence="1" key="1">
    <citation type="journal article" date="2022" name="Int. J. Mol. Sci.">
        <title>Draft Genome of Tanacetum Coccineum: Genomic Comparison of Closely Related Tanacetum-Family Plants.</title>
        <authorList>
            <person name="Yamashiro T."/>
            <person name="Shiraishi A."/>
            <person name="Nakayama K."/>
            <person name="Satake H."/>
        </authorList>
    </citation>
    <scope>NUCLEOTIDE SEQUENCE</scope>
</reference>
<dbReference type="EMBL" id="BQNB010020918">
    <property type="protein sequence ID" value="GJU00967.1"/>
    <property type="molecule type" value="Genomic_DNA"/>
</dbReference>